<dbReference type="OrthoDB" id="9803416at2"/>
<dbReference type="InterPro" id="IPR050829">
    <property type="entry name" value="CorA_MIT"/>
</dbReference>
<keyword evidence="4" id="KW-1003">Cell membrane</keyword>
<keyword evidence="6" id="KW-0460">Magnesium</keyword>
<dbReference type="GO" id="GO:0015095">
    <property type="term" value="F:magnesium ion transmembrane transporter activity"/>
    <property type="evidence" value="ECO:0007669"/>
    <property type="project" value="TreeGrafter"/>
</dbReference>
<gene>
    <name evidence="13" type="ORF">ABENE_11395</name>
</gene>
<keyword evidence="9 12" id="KW-0472">Membrane</keyword>
<dbReference type="RefSeq" id="WP_018081087.1">
    <property type="nucleotide sequence ID" value="NZ_AQWM01000003.1"/>
</dbReference>
<evidence type="ECO:0000256" key="9">
    <source>
        <dbReference type="ARBA" id="ARBA00023136"/>
    </source>
</evidence>
<dbReference type="SUPFAM" id="SSF144083">
    <property type="entry name" value="Magnesium transport protein CorA, transmembrane region"/>
    <property type="match status" value="1"/>
</dbReference>
<dbReference type="Proteomes" id="UP000017837">
    <property type="component" value="Unassembled WGS sequence"/>
</dbReference>
<evidence type="ECO:0000256" key="12">
    <source>
        <dbReference type="SAM" id="Phobius"/>
    </source>
</evidence>
<dbReference type="GO" id="GO:0015087">
    <property type="term" value="F:cobalt ion transmembrane transporter activity"/>
    <property type="evidence" value="ECO:0007669"/>
    <property type="project" value="TreeGrafter"/>
</dbReference>
<organism evidence="13 14">
    <name type="scientific">Asticcacaulis benevestitus DSM 16100 = ATCC BAA-896</name>
    <dbReference type="NCBI Taxonomy" id="1121022"/>
    <lineage>
        <taxon>Bacteria</taxon>
        <taxon>Pseudomonadati</taxon>
        <taxon>Pseudomonadota</taxon>
        <taxon>Alphaproteobacteria</taxon>
        <taxon>Caulobacterales</taxon>
        <taxon>Caulobacteraceae</taxon>
        <taxon>Asticcacaulis</taxon>
    </lineage>
</organism>
<keyword evidence="3" id="KW-0813">Transport</keyword>
<feature type="transmembrane region" description="Helical" evidence="12">
    <location>
        <begin position="295"/>
        <end position="315"/>
    </location>
</feature>
<comment type="caution">
    <text evidence="13">The sequence shown here is derived from an EMBL/GenBank/DDBJ whole genome shotgun (WGS) entry which is preliminary data.</text>
</comment>
<dbReference type="EMBL" id="AWGB01000021">
    <property type="protein sequence ID" value="ESQ90868.1"/>
    <property type="molecule type" value="Genomic_DNA"/>
</dbReference>
<dbReference type="Gene3D" id="3.30.460.20">
    <property type="entry name" value="CorA soluble domain-like"/>
    <property type="match status" value="1"/>
</dbReference>
<keyword evidence="8" id="KW-0406">Ion transport</keyword>
<dbReference type="FunFam" id="1.20.58.340:FF:000004">
    <property type="entry name" value="Magnesium transport protein CorA"/>
    <property type="match status" value="1"/>
</dbReference>
<feature type="transmembrane region" description="Helical" evidence="12">
    <location>
        <begin position="260"/>
        <end position="283"/>
    </location>
</feature>
<dbReference type="InterPro" id="IPR045861">
    <property type="entry name" value="CorA_cytoplasmic_dom"/>
</dbReference>
<proteinExistence type="inferred from homology"/>
<evidence type="ECO:0000256" key="4">
    <source>
        <dbReference type="ARBA" id="ARBA00022475"/>
    </source>
</evidence>
<name>V4RHR2_9CAUL</name>
<evidence type="ECO:0000256" key="3">
    <source>
        <dbReference type="ARBA" id="ARBA00022448"/>
    </source>
</evidence>
<comment type="function">
    <text evidence="11">Mediates influx of magnesium ions. Alternates between open and closed states. Activated by low cytoplasmic Mg(2+) levels. Inactive when cytoplasmic Mg(2+) levels are high.</text>
</comment>
<protein>
    <recommendedName>
        <fullName evidence="15">Magnesium transporter</fullName>
    </recommendedName>
</protein>
<evidence type="ECO:0000256" key="11">
    <source>
        <dbReference type="ARBA" id="ARBA00045497"/>
    </source>
</evidence>
<accession>V4RHR2</accession>
<dbReference type="InterPro" id="IPR002523">
    <property type="entry name" value="MgTranspt_CorA/ZnTranspt_ZntB"/>
</dbReference>
<evidence type="ECO:0000256" key="6">
    <source>
        <dbReference type="ARBA" id="ARBA00022842"/>
    </source>
</evidence>
<evidence type="ECO:0000256" key="10">
    <source>
        <dbReference type="ARBA" id="ARBA00034269"/>
    </source>
</evidence>
<dbReference type="PANTHER" id="PTHR47685:SF1">
    <property type="entry name" value="MAGNESIUM TRANSPORT PROTEIN CORA"/>
    <property type="match status" value="1"/>
</dbReference>
<comment type="catalytic activity">
    <reaction evidence="10">
        <text>Mg(2+)(in) = Mg(2+)(out)</text>
        <dbReference type="Rhea" id="RHEA:29827"/>
        <dbReference type="ChEBI" id="CHEBI:18420"/>
    </reaction>
</comment>
<dbReference type="AlphaFoldDB" id="V4RHR2"/>
<evidence type="ECO:0000256" key="5">
    <source>
        <dbReference type="ARBA" id="ARBA00022692"/>
    </source>
</evidence>
<dbReference type="GO" id="GO:0015099">
    <property type="term" value="F:nickel cation transmembrane transporter activity"/>
    <property type="evidence" value="ECO:0007669"/>
    <property type="project" value="TreeGrafter"/>
</dbReference>
<comment type="similarity">
    <text evidence="2">Belongs to the CorA metal ion transporter (MIT) (TC 1.A.35) family.</text>
</comment>
<dbReference type="Gene3D" id="1.20.58.340">
    <property type="entry name" value="Magnesium transport protein CorA, transmembrane region"/>
    <property type="match status" value="2"/>
</dbReference>
<keyword evidence="7 12" id="KW-1133">Transmembrane helix</keyword>
<evidence type="ECO:0000256" key="2">
    <source>
        <dbReference type="ARBA" id="ARBA00009765"/>
    </source>
</evidence>
<dbReference type="GO" id="GO:0005886">
    <property type="term" value="C:plasma membrane"/>
    <property type="evidence" value="ECO:0007669"/>
    <property type="project" value="UniProtKB-SubCell"/>
</dbReference>
<evidence type="ECO:0008006" key="15">
    <source>
        <dbReference type="Google" id="ProtNLM"/>
    </source>
</evidence>
<sequence>MLTLHTQGHHVTAGPENFSPAVTWLDLYNPTRDEELRLEGHLGVFLPTREDMAEIEASSRLYLEDGAAFMTAQVAFFGGAAQLQSGPVTFVLVGGRLVTIRYIEPASFKIFSDHIEKQPAMCVDGPTTFLNLLDIIIDRTADLIEKTGHGIDELSKSIFTTKRKTKLEDVLIRLGGAQNDIVKIRDSLVSLTRLTVFAAGLERPVVGVKNSAGLRDFHDRLLTMSQDVASLSDHATYVSGNIAFLLDAALGLINVEQNLIVKVISIVSVIFMPLTLIASIYGMNFDVMPFLHQKYAFETVCVIMVLITVALLGLFKNKRWI</sequence>
<reference evidence="13 14" key="1">
    <citation type="journal article" date="2014" name="Nature">
        <title>Sequential evolution of bacterial morphology by co-option of a developmental regulator.</title>
        <authorList>
            <person name="Jiang C."/>
            <person name="Brown P.J."/>
            <person name="Ducret A."/>
            <person name="Brun Y.V."/>
        </authorList>
    </citation>
    <scope>NUCLEOTIDE SEQUENCE [LARGE SCALE GENOMIC DNA]</scope>
    <source>
        <strain evidence="13 14">DSM 16100</strain>
    </source>
</reference>
<evidence type="ECO:0000313" key="13">
    <source>
        <dbReference type="EMBL" id="ESQ90868.1"/>
    </source>
</evidence>
<dbReference type="STRING" id="1121022.GCA_000376105_01420"/>
<dbReference type="eggNOG" id="COG0598">
    <property type="taxonomic scope" value="Bacteria"/>
</dbReference>
<dbReference type="PATRIC" id="fig|1121022.4.peg.2311"/>
<evidence type="ECO:0000313" key="14">
    <source>
        <dbReference type="Proteomes" id="UP000017837"/>
    </source>
</evidence>
<dbReference type="SUPFAM" id="SSF143865">
    <property type="entry name" value="CorA soluble domain-like"/>
    <property type="match status" value="1"/>
</dbReference>
<evidence type="ECO:0000256" key="1">
    <source>
        <dbReference type="ARBA" id="ARBA00004651"/>
    </source>
</evidence>
<evidence type="ECO:0000256" key="7">
    <source>
        <dbReference type="ARBA" id="ARBA00022989"/>
    </source>
</evidence>
<keyword evidence="5 12" id="KW-0812">Transmembrane</keyword>
<comment type="subcellular location">
    <subcellularLocation>
        <location evidence="1">Cell membrane</location>
        <topology evidence="1">Multi-pass membrane protein</topology>
    </subcellularLocation>
</comment>
<evidence type="ECO:0000256" key="8">
    <source>
        <dbReference type="ARBA" id="ARBA00023065"/>
    </source>
</evidence>
<dbReference type="PANTHER" id="PTHR47685">
    <property type="entry name" value="MAGNESIUM TRANSPORT PROTEIN CORA"/>
    <property type="match status" value="1"/>
</dbReference>
<dbReference type="CDD" id="cd12837">
    <property type="entry name" value="EcCorA-like_u1"/>
    <property type="match status" value="1"/>
</dbReference>
<keyword evidence="14" id="KW-1185">Reference proteome</keyword>
<dbReference type="Pfam" id="PF01544">
    <property type="entry name" value="CorA"/>
    <property type="match status" value="1"/>
</dbReference>
<dbReference type="InterPro" id="IPR045863">
    <property type="entry name" value="CorA_TM1_TM2"/>
</dbReference>